<dbReference type="PROSITE" id="PS50082">
    <property type="entry name" value="WD_REPEATS_2"/>
    <property type="match status" value="2"/>
</dbReference>
<keyword evidence="6" id="KW-0539">Nucleus</keyword>
<evidence type="ECO:0000256" key="3">
    <source>
        <dbReference type="ARBA" id="ARBA00022574"/>
    </source>
</evidence>
<dbReference type="EMBL" id="GL573292">
    <property type="protein sequence ID" value="ELR02690.1"/>
    <property type="molecule type" value="Genomic_DNA"/>
</dbReference>
<organism evidence="8 9">
    <name type="scientific">Pseudogymnoascus destructans (strain ATCC MYA-4855 / 20631-21)</name>
    <name type="common">Bat white-nose syndrome fungus</name>
    <name type="synonym">Geomyces destructans</name>
    <dbReference type="NCBI Taxonomy" id="658429"/>
    <lineage>
        <taxon>Eukaryota</taxon>
        <taxon>Fungi</taxon>
        <taxon>Dikarya</taxon>
        <taxon>Ascomycota</taxon>
        <taxon>Pezizomycotina</taxon>
        <taxon>Leotiomycetes</taxon>
        <taxon>Thelebolales</taxon>
        <taxon>Thelebolaceae</taxon>
        <taxon>Pseudogymnoascus</taxon>
    </lineage>
</organism>
<accession>L8FNX8</accession>
<feature type="compositionally biased region" description="Pro residues" evidence="7">
    <location>
        <begin position="65"/>
        <end position="82"/>
    </location>
</feature>
<dbReference type="GO" id="GO:0005656">
    <property type="term" value="C:nuclear pre-replicative complex"/>
    <property type="evidence" value="ECO:0007669"/>
    <property type="project" value="TreeGrafter"/>
</dbReference>
<protein>
    <recommendedName>
        <fullName evidence="6">Pre-rRNA-processing protein IPI3</fullName>
    </recommendedName>
</protein>
<feature type="region of interest" description="Disordered" evidence="7">
    <location>
        <begin position="61"/>
        <end position="83"/>
    </location>
</feature>
<dbReference type="GO" id="GO:0120330">
    <property type="term" value="C:rixosome complex"/>
    <property type="evidence" value="ECO:0007669"/>
    <property type="project" value="UniProtKB-UniRule"/>
</dbReference>
<dbReference type="STRING" id="658429.L8FNX8"/>
<dbReference type="InterPro" id="IPR001680">
    <property type="entry name" value="WD40_rpt"/>
</dbReference>
<comment type="similarity">
    <text evidence="2 6">Belongs to the WD repeat IPI3/WDR18 family.</text>
</comment>
<sequence>MRDLRDSIPNTEWTYTHGELDYPAHSITPIATLAHIRPGENDAGSSTPPLFSLKAPTPTLTLTSPLPPLPPPTPPYPQPSQCPSPKKFITSIRAAPKSANTAISKDIGIYTHTLHPTYTIDSAFKKSSTSPHCLAVSSTHIFAAQADKAVVHIYSRARANQEALVSFPERIHSLALLHDGLLALGTAEGRVILWEVLTGRQVSTPTSHLQPVTCLSGDAEHLVSGSADSKLYVWSVPALLSQATSGPNEPLRALSNHHAAVTDVVLGHGASGTNICVSASKDNTAIVWNYQTGELLRTFLLPATPTCLALDPCDRAVYIGFENGDVQAVDLFVPKAAANALHDAEQQATPIQVPPTPLTGAPANLGEVHCLGVSYDGTTLVSGHASGKIAHWESGAGKFVAELGDVNAPVTNLVMLDPLKAGERVAAVGCRSQGKMEGRKGVEVQEVGFADGELERAILEFSAAPAAAVGPKGVKTDEALRKENEELWAIVNEQNEVQKSTWSKYRKVASGKVEG</sequence>
<dbReference type="HOGENOM" id="CLU_025946_0_0_1"/>
<evidence type="ECO:0000256" key="6">
    <source>
        <dbReference type="RuleBase" id="RU369067"/>
    </source>
</evidence>
<comment type="subcellular location">
    <subcellularLocation>
        <location evidence="6">Nucleus</location>
    </subcellularLocation>
</comment>
<keyword evidence="3 5" id="KW-0853">WD repeat</keyword>
<keyword evidence="9" id="KW-1185">Reference proteome</keyword>
<dbReference type="VEuPathDB" id="FungiDB:GMDG_05639"/>
<dbReference type="InterPro" id="IPR036322">
    <property type="entry name" value="WD40_repeat_dom_sf"/>
</dbReference>
<dbReference type="InterPro" id="IPR045227">
    <property type="entry name" value="WDR18/Ipi3/RID3"/>
</dbReference>
<dbReference type="FunCoup" id="L8FNX8">
    <property type="interactions" value="413"/>
</dbReference>
<evidence type="ECO:0000256" key="4">
    <source>
        <dbReference type="ARBA" id="ARBA00022737"/>
    </source>
</evidence>
<evidence type="ECO:0000256" key="1">
    <source>
        <dbReference type="ARBA" id="ARBA00002355"/>
    </source>
</evidence>
<dbReference type="GO" id="GO:0006364">
    <property type="term" value="P:rRNA processing"/>
    <property type="evidence" value="ECO:0007669"/>
    <property type="project" value="UniProtKB-UniRule"/>
</dbReference>
<evidence type="ECO:0000313" key="9">
    <source>
        <dbReference type="Proteomes" id="UP000011064"/>
    </source>
</evidence>
<dbReference type="FunFam" id="2.130.10.10:FF:000929">
    <property type="entry name" value="Ribosomal assembly complex component Ipi3"/>
    <property type="match status" value="1"/>
</dbReference>
<dbReference type="OrthoDB" id="756370at2759"/>
<evidence type="ECO:0000313" key="8">
    <source>
        <dbReference type="EMBL" id="ELR02690.1"/>
    </source>
</evidence>
<evidence type="ECO:0000256" key="5">
    <source>
        <dbReference type="PROSITE-ProRule" id="PRU00221"/>
    </source>
</evidence>
<dbReference type="InParanoid" id="L8FNX8"/>
<gene>
    <name evidence="8" type="ORF">GMDG_05639</name>
</gene>
<dbReference type="Gene3D" id="2.130.10.10">
    <property type="entry name" value="YVTN repeat-like/Quinoprotein amine dehydrogenase"/>
    <property type="match status" value="2"/>
</dbReference>
<dbReference type="AlphaFoldDB" id="L8FNX8"/>
<feature type="repeat" description="WD" evidence="5">
    <location>
        <begin position="205"/>
        <end position="236"/>
    </location>
</feature>
<reference evidence="9" key="1">
    <citation type="submission" date="2010-09" db="EMBL/GenBank/DDBJ databases">
        <title>The genome sequence of Geomyces destructans 20631-21.</title>
        <authorList>
            <consortium name="The Broad Institute Genome Sequencing Platform"/>
            <person name="Cuomo C.A."/>
            <person name="Blehert D.S."/>
            <person name="Lorch J.M."/>
            <person name="Young S.K."/>
            <person name="Zeng Q."/>
            <person name="Gargeya S."/>
            <person name="Fitzgerald M."/>
            <person name="Haas B."/>
            <person name="Abouelleil A."/>
            <person name="Alvarado L."/>
            <person name="Arachchi H.M."/>
            <person name="Berlin A."/>
            <person name="Brown A."/>
            <person name="Chapman S.B."/>
            <person name="Chen Z."/>
            <person name="Dunbar C."/>
            <person name="Freedman E."/>
            <person name="Gearin G."/>
            <person name="Gellesch M."/>
            <person name="Goldberg J."/>
            <person name="Griggs A."/>
            <person name="Gujja S."/>
            <person name="Heiman D."/>
            <person name="Howarth C."/>
            <person name="Larson L."/>
            <person name="Lui A."/>
            <person name="MacDonald P.J.P."/>
            <person name="Montmayeur A."/>
            <person name="Murphy C."/>
            <person name="Neiman D."/>
            <person name="Pearson M."/>
            <person name="Priest M."/>
            <person name="Roberts A."/>
            <person name="Saif S."/>
            <person name="Shea T."/>
            <person name="Shenoy N."/>
            <person name="Sisk P."/>
            <person name="Stolte C."/>
            <person name="Sykes S."/>
            <person name="Wortman J."/>
            <person name="Nusbaum C."/>
            <person name="Birren B."/>
        </authorList>
    </citation>
    <scope>NUCLEOTIDE SEQUENCE [LARGE SCALE GENOMIC DNA]</scope>
    <source>
        <strain evidence="9">ATCC MYA-4855 / 20631-21</strain>
    </source>
</reference>
<dbReference type="InterPro" id="IPR015943">
    <property type="entry name" value="WD40/YVTN_repeat-like_dom_sf"/>
</dbReference>
<evidence type="ECO:0000256" key="2">
    <source>
        <dbReference type="ARBA" id="ARBA00010143"/>
    </source>
</evidence>
<name>L8FNX8_PSED2</name>
<dbReference type="Pfam" id="PF00400">
    <property type="entry name" value="WD40"/>
    <property type="match status" value="2"/>
</dbReference>
<feature type="repeat" description="WD" evidence="5">
    <location>
        <begin position="254"/>
        <end position="298"/>
    </location>
</feature>
<dbReference type="PANTHER" id="PTHR18763">
    <property type="entry name" value="WD-REPEAT PROTEIN 18"/>
    <property type="match status" value="1"/>
</dbReference>
<proteinExistence type="inferred from homology"/>
<keyword evidence="6" id="KW-0698">rRNA processing</keyword>
<comment type="function">
    <text evidence="1 6">Component of the RIX1 complex required for processing of ITS2 sequences from 35S pre-rRNA.</text>
</comment>
<dbReference type="GO" id="GO:0006261">
    <property type="term" value="P:DNA-templated DNA replication"/>
    <property type="evidence" value="ECO:0007669"/>
    <property type="project" value="TreeGrafter"/>
</dbReference>
<dbReference type="PANTHER" id="PTHR18763:SF0">
    <property type="entry name" value="WD REPEAT-CONTAINING PROTEIN 18"/>
    <property type="match status" value="1"/>
</dbReference>
<keyword evidence="4" id="KW-0677">Repeat</keyword>
<dbReference type="SUPFAM" id="SSF50978">
    <property type="entry name" value="WD40 repeat-like"/>
    <property type="match status" value="1"/>
</dbReference>
<dbReference type="SMART" id="SM00320">
    <property type="entry name" value="WD40"/>
    <property type="match status" value="5"/>
</dbReference>
<evidence type="ECO:0000256" key="7">
    <source>
        <dbReference type="SAM" id="MobiDB-lite"/>
    </source>
</evidence>
<dbReference type="Proteomes" id="UP000011064">
    <property type="component" value="Unassembled WGS sequence"/>
</dbReference>
<comment type="subunit">
    <text evidence="6">Component of the RIX1 complex, composed of IPI1, RIX1/IPI2 and IPI3 in a 1:2:2 stoichiometry. The complex interacts (via RIX1) with MDN1 (via its hexameric AAA ATPase ring) and the pre-60S ribosome particles.</text>
</comment>